<evidence type="ECO:0000256" key="3">
    <source>
        <dbReference type="ARBA" id="ARBA00022989"/>
    </source>
</evidence>
<evidence type="ECO:0000256" key="4">
    <source>
        <dbReference type="ARBA" id="ARBA00023136"/>
    </source>
</evidence>
<evidence type="ECO:0000256" key="5">
    <source>
        <dbReference type="SAM" id="Phobius"/>
    </source>
</evidence>
<keyword evidence="8" id="KW-1185">Reference proteome</keyword>
<gene>
    <name evidence="7" type="ORF">QYE77_09880</name>
</gene>
<sequence>MVWIIFIVSAGIIVLAAVRLAEYGDAIALRTGLGRLFVGVILIAAATSLPEVLTTVNAISQGEANLAAGNLLGSNMFNMALLAILDLVFRKRRILRTAALKHALSGSLAVLLIGLVTFFILADIPWRIGWVGGDSLVIMLGYLLAVRLLQRHQHVGSGVATTTEEIPPGTPSLGIALFGFGLATAALVYVTPWLVRSSAEIAIITGLGSTFIGTTLVALVTSLPELVTTVSAARLGADDMAIGNLFGSNLFNMFALGLGDLSYTSGRFLGVIDPAFVLVGLLGLILTALALVGNLIRLERRWGMLEADALLIGVIYLAGLWVLYQRGITP</sequence>
<evidence type="ECO:0000313" key="7">
    <source>
        <dbReference type="EMBL" id="MDT8898578.1"/>
    </source>
</evidence>
<dbReference type="PANTHER" id="PTHR10846">
    <property type="entry name" value="SODIUM/POTASSIUM/CALCIUM EXCHANGER"/>
    <property type="match status" value="1"/>
</dbReference>
<proteinExistence type="predicted"/>
<dbReference type="PANTHER" id="PTHR10846:SF8">
    <property type="entry name" value="INNER MEMBRANE PROTEIN YRBG"/>
    <property type="match status" value="1"/>
</dbReference>
<dbReference type="InterPro" id="IPR004481">
    <property type="entry name" value="K/Na/Ca-exchanger"/>
</dbReference>
<evidence type="ECO:0000256" key="1">
    <source>
        <dbReference type="ARBA" id="ARBA00004141"/>
    </source>
</evidence>
<feature type="transmembrane region" description="Helical" evidence="5">
    <location>
        <begin position="128"/>
        <end position="149"/>
    </location>
</feature>
<evidence type="ECO:0000259" key="6">
    <source>
        <dbReference type="Pfam" id="PF01699"/>
    </source>
</evidence>
<keyword evidence="4 5" id="KW-0472">Membrane</keyword>
<feature type="transmembrane region" description="Helical" evidence="5">
    <location>
        <begin position="275"/>
        <end position="295"/>
    </location>
</feature>
<feature type="domain" description="Sodium/calcium exchanger membrane region" evidence="6">
    <location>
        <begin position="2"/>
        <end position="146"/>
    </location>
</feature>
<reference evidence="7 8" key="1">
    <citation type="submission" date="2023-07" db="EMBL/GenBank/DDBJ databases">
        <title>Novel species of Thermanaerothrix with wide hydrolytic capabilities.</title>
        <authorList>
            <person name="Zayulina K.S."/>
            <person name="Podosokorskaya O.A."/>
            <person name="Elcheninov A.G."/>
        </authorList>
    </citation>
    <scope>NUCLEOTIDE SEQUENCE [LARGE SCALE GENOMIC DNA]</scope>
    <source>
        <strain evidence="7 8">4228-RoL</strain>
    </source>
</reference>
<feature type="transmembrane region" description="Helical" evidence="5">
    <location>
        <begin position="170"/>
        <end position="195"/>
    </location>
</feature>
<comment type="subcellular location">
    <subcellularLocation>
        <location evidence="1">Membrane</location>
        <topology evidence="1">Multi-pass membrane protein</topology>
    </subcellularLocation>
</comment>
<dbReference type="Gene3D" id="1.20.1420.30">
    <property type="entry name" value="NCX, central ion-binding region"/>
    <property type="match status" value="1"/>
</dbReference>
<feature type="transmembrane region" description="Helical" evidence="5">
    <location>
        <begin position="101"/>
        <end position="122"/>
    </location>
</feature>
<feature type="transmembrane region" description="Helical" evidence="5">
    <location>
        <begin position="71"/>
        <end position="89"/>
    </location>
</feature>
<keyword evidence="3 5" id="KW-1133">Transmembrane helix</keyword>
<dbReference type="EMBL" id="JAUHMF010000002">
    <property type="protein sequence ID" value="MDT8898578.1"/>
    <property type="molecule type" value="Genomic_DNA"/>
</dbReference>
<feature type="transmembrane region" description="Helical" evidence="5">
    <location>
        <begin position="307"/>
        <end position="324"/>
    </location>
</feature>
<name>A0ABU3NQT8_9CHLR</name>
<dbReference type="InterPro" id="IPR044880">
    <property type="entry name" value="NCX_ion-bd_dom_sf"/>
</dbReference>
<comment type="caution">
    <text evidence="7">The sequence shown here is derived from an EMBL/GenBank/DDBJ whole genome shotgun (WGS) entry which is preliminary data.</text>
</comment>
<dbReference type="Pfam" id="PF01699">
    <property type="entry name" value="Na_Ca_ex"/>
    <property type="match status" value="2"/>
</dbReference>
<feature type="transmembrane region" description="Helical" evidence="5">
    <location>
        <begin position="6"/>
        <end position="24"/>
    </location>
</feature>
<feature type="domain" description="Sodium/calcium exchanger membrane region" evidence="6">
    <location>
        <begin position="176"/>
        <end position="322"/>
    </location>
</feature>
<dbReference type="Proteomes" id="UP001254165">
    <property type="component" value="Unassembled WGS sequence"/>
</dbReference>
<feature type="transmembrane region" description="Helical" evidence="5">
    <location>
        <begin position="36"/>
        <end position="59"/>
    </location>
</feature>
<feature type="transmembrane region" description="Helical" evidence="5">
    <location>
        <begin position="201"/>
        <end position="220"/>
    </location>
</feature>
<dbReference type="RefSeq" id="WP_315625241.1">
    <property type="nucleotide sequence ID" value="NZ_JAUHMF010000002.1"/>
</dbReference>
<accession>A0ABU3NQT8</accession>
<organism evidence="7 8">
    <name type="scientific">Thermanaerothrix solaris</name>
    <dbReference type="NCBI Taxonomy" id="3058434"/>
    <lineage>
        <taxon>Bacteria</taxon>
        <taxon>Bacillati</taxon>
        <taxon>Chloroflexota</taxon>
        <taxon>Anaerolineae</taxon>
        <taxon>Anaerolineales</taxon>
        <taxon>Anaerolineaceae</taxon>
        <taxon>Thermanaerothrix</taxon>
    </lineage>
</organism>
<evidence type="ECO:0000313" key="8">
    <source>
        <dbReference type="Proteomes" id="UP001254165"/>
    </source>
</evidence>
<keyword evidence="2 5" id="KW-0812">Transmembrane</keyword>
<protein>
    <recommendedName>
        <fullName evidence="6">Sodium/calcium exchanger membrane region domain-containing protein</fullName>
    </recommendedName>
</protein>
<feature type="transmembrane region" description="Helical" evidence="5">
    <location>
        <begin position="241"/>
        <end position="263"/>
    </location>
</feature>
<evidence type="ECO:0000256" key="2">
    <source>
        <dbReference type="ARBA" id="ARBA00022692"/>
    </source>
</evidence>
<dbReference type="InterPro" id="IPR004837">
    <property type="entry name" value="NaCa_Exmemb"/>
</dbReference>